<organism evidence="6 7">
    <name type="scientific">Postia placenta MAD-698-R-SB12</name>
    <dbReference type="NCBI Taxonomy" id="670580"/>
    <lineage>
        <taxon>Eukaryota</taxon>
        <taxon>Fungi</taxon>
        <taxon>Dikarya</taxon>
        <taxon>Basidiomycota</taxon>
        <taxon>Agaricomycotina</taxon>
        <taxon>Agaricomycetes</taxon>
        <taxon>Polyporales</taxon>
        <taxon>Adustoporiaceae</taxon>
        <taxon>Rhodonia</taxon>
    </lineage>
</organism>
<feature type="domain" description="MIF4G" evidence="5">
    <location>
        <begin position="44"/>
        <end position="251"/>
    </location>
</feature>
<proteinExistence type="inferred from homology"/>
<evidence type="ECO:0000256" key="2">
    <source>
        <dbReference type="ARBA" id="ARBA00022540"/>
    </source>
</evidence>
<reference evidence="6 7" key="1">
    <citation type="submission" date="2017-04" db="EMBL/GenBank/DDBJ databases">
        <title>Genome Sequence of the Model Brown-Rot Fungus Postia placenta SB12.</title>
        <authorList>
            <consortium name="DOE Joint Genome Institute"/>
            <person name="Gaskell J."/>
            <person name="Kersten P."/>
            <person name="Larrondo L.F."/>
            <person name="Canessa P."/>
            <person name="Martinez D."/>
            <person name="Hibbett D."/>
            <person name="Schmoll M."/>
            <person name="Kubicek C.P."/>
            <person name="Martinez A.T."/>
            <person name="Yadav J."/>
            <person name="Master E."/>
            <person name="Magnuson J.K."/>
            <person name="James T."/>
            <person name="Yaver D."/>
            <person name="Berka R."/>
            <person name="Labutti K."/>
            <person name="Lipzen A."/>
            <person name="Aerts A."/>
            <person name="Barry K."/>
            <person name="Henrissat B."/>
            <person name="Blanchette R."/>
            <person name="Grigoriev I."/>
            <person name="Cullen D."/>
        </authorList>
    </citation>
    <scope>NUCLEOTIDE SEQUENCE [LARGE SCALE GENOMIC DNA]</scope>
    <source>
        <strain evidence="6 7">MAD-698-R-SB12</strain>
    </source>
</reference>
<keyword evidence="3" id="KW-0648">Protein biosynthesis</keyword>
<gene>
    <name evidence="6" type="ORF">POSPLADRAFT_1061089</name>
</gene>
<dbReference type="GO" id="GO:0003729">
    <property type="term" value="F:mRNA binding"/>
    <property type="evidence" value="ECO:0007669"/>
    <property type="project" value="TreeGrafter"/>
</dbReference>
<dbReference type="Pfam" id="PF02854">
    <property type="entry name" value="MIF4G"/>
    <property type="match status" value="1"/>
</dbReference>
<comment type="similarity">
    <text evidence="1">Belongs to the eukaryotic initiation factor 4G family.</text>
</comment>
<dbReference type="RefSeq" id="XP_024334794.1">
    <property type="nucleotide sequence ID" value="XM_024481339.1"/>
</dbReference>
<evidence type="ECO:0000256" key="4">
    <source>
        <dbReference type="SAM" id="MobiDB-lite"/>
    </source>
</evidence>
<dbReference type="SUPFAM" id="SSF48371">
    <property type="entry name" value="ARM repeat"/>
    <property type="match status" value="1"/>
</dbReference>
<keyword evidence="2" id="KW-0396">Initiation factor</keyword>
<dbReference type="PANTHER" id="PTHR23253:SF9">
    <property type="entry name" value="EUKARYOTIC TRANSLATION INITIATION FACTOR 4 GAMMA 2"/>
    <property type="match status" value="1"/>
</dbReference>
<evidence type="ECO:0000256" key="1">
    <source>
        <dbReference type="ARBA" id="ARBA00005775"/>
    </source>
</evidence>
<sequence>MQVSDGLSTEIDRSHSIDVSYLDDDSDFEDEDDCEEIMNPFTVDRKVRALLNKLTDTQFVPTSNQLIAWTNKSEIESDGRTLIQIIRLVFEKAMNEPMYTGLYARLCRTMMEQISPGVQDEQIRDAAGAPVPGGQLFRKYLLIRCQGDFERGFETRDTGKSDLFSSTYYSAKQRGLGLIKFIGELFKLQMLTERIMHECIKKLLGNLIDTPQARPHMDVYFDRMQGLCTNPNVTLRMQFMLEDVIALRERKWVPSERPSPLMSFLGPRDTTKVSPPSLGRNAAAIQTHQTTRNTHKSSGNLHYTAWRRATASSTPKSPDPPAASGSHMKDPARQPPRNSDSEAPSPSLDVFVKGAAGPTWHAFVYYLCHGTIVFAPLRSEGEVLRRAFIEDYCTRNPHLPPPCSSKSIYRLAVMLNVPKLKALALGDLASRLNASNVVDEYFTAFTHRCVLSEKPPAC</sequence>
<dbReference type="AlphaFoldDB" id="A0A1X6MNU2"/>
<name>A0A1X6MNU2_9APHY</name>
<dbReference type="OrthoDB" id="514777at2759"/>
<dbReference type="GO" id="GO:0016281">
    <property type="term" value="C:eukaryotic translation initiation factor 4F complex"/>
    <property type="evidence" value="ECO:0007669"/>
    <property type="project" value="TreeGrafter"/>
</dbReference>
<accession>A0A1X6MNU2</accession>
<protein>
    <recommendedName>
        <fullName evidence="5">MIF4G domain-containing protein</fullName>
    </recommendedName>
</protein>
<dbReference type="GO" id="GO:0003743">
    <property type="term" value="F:translation initiation factor activity"/>
    <property type="evidence" value="ECO:0007669"/>
    <property type="project" value="UniProtKB-KW"/>
</dbReference>
<dbReference type="SMART" id="SM00543">
    <property type="entry name" value="MIF4G"/>
    <property type="match status" value="1"/>
</dbReference>
<feature type="region of interest" description="Disordered" evidence="4">
    <location>
        <begin position="309"/>
        <end position="346"/>
    </location>
</feature>
<evidence type="ECO:0000256" key="3">
    <source>
        <dbReference type="ARBA" id="ARBA00022917"/>
    </source>
</evidence>
<dbReference type="STRING" id="670580.A0A1X6MNU2"/>
<dbReference type="GeneID" id="36326289"/>
<evidence type="ECO:0000313" key="7">
    <source>
        <dbReference type="Proteomes" id="UP000194127"/>
    </source>
</evidence>
<dbReference type="Gene3D" id="1.25.40.180">
    <property type="match status" value="1"/>
</dbReference>
<feature type="region of interest" description="Disordered" evidence="4">
    <location>
        <begin position="256"/>
        <end position="278"/>
    </location>
</feature>
<evidence type="ECO:0000313" key="6">
    <source>
        <dbReference type="EMBL" id="OSX58000.1"/>
    </source>
</evidence>
<dbReference type="InterPro" id="IPR016024">
    <property type="entry name" value="ARM-type_fold"/>
</dbReference>
<dbReference type="PANTHER" id="PTHR23253">
    <property type="entry name" value="EUKARYOTIC TRANSLATION INITIATION FACTOR 4 GAMMA"/>
    <property type="match status" value="1"/>
</dbReference>
<dbReference type="Proteomes" id="UP000194127">
    <property type="component" value="Unassembled WGS sequence"/>
</dbReference>
<evidence type="ECO:0000259" key="5">
    <source>
        <dbReference type="SMART" id="SM00543"/>
    </source>
</evidence>
<dbReference type="EMBL" id="KZ110606">
    <property type="protein sequence ID" value="OSX58000.1"/>
    <property type="molecule type" value="Genomic_DNA"/>
</dbReference>
<keyword evidence="7" id="KW-1185">Reference proteome</keyword>
<dbReference type="InterPro" id="IPR003890">
    <property type="entry name" value="MIF4G-like_typ-3"/>
</dbReference>